<dbReference type="AlphaFoldDB" id="S8CEJ9"/>
<organism evidence="7 8">
    <name type="scientific">Genlisea aurea</name>
    <dbReference type="NCBI Taxonomy" id="192259"/>
    <lineage>
        <taxon>Eukaryota</taxon>
        <taxon>Viridiplantae</taxon>
        <taxon>Streptophyta</taxon>
        <taxon>Embryophyta</taxon>
        <taxon>Tracheophyta</taxon>
        <taxon>Spermatophyta</taxon>
        <taxon>Magnoliopsida</taxon>
        <taxon>eudicotyledons</taxon>
        <taxon>Gunneridae</taxon>
        <taxon>Pentapetalae</taxon>
        <taxon>asterids</taxon>
        <taxon>lamiids</taxon>
        <taxon>Lamiales</taxon>
        <taxon>Lentibulariaceae</taxon>
        <taxon>Genlisea</taxon>
    </lineage>
</organism>
<dbReference type="OrthoDB" id="1711136at2759"/>
<accession>S8CEJ9</accession>
<gene>
    <name evidence="7" type="ORF">M569_09492</name>
</gene>
<proteinExistence type="predicted"/>
<dbReference type="PANTHER" id="PTHR42647">
    <property type="entry name" value="SBP (S-RIBONUCLEASE BINDING PROTEIN) FAMILY PROTEIN"/>
    <property type="match status" value="1"/>
</dbReference>
<keyword evidence="1" id="KW-0479">Metal-binding</keyword>
<keyword evidence="2 4" id="KW-0863">Zinc-finger</keyword>
<dbReference type="PANTHER" id="PTHR42647:SF55">
    <property type="entry name" value="BOI-RELATED E3 UBIQUITIN-PROTEIN LIGASE 1"/>
    <property type="match status" value="1"/>
</dbReference>
<keyword evidence="3" id="KW-0862">Zinc</keyword>
<feature type="region of interest" description="Disordered" evidence="5">
    <location>
        <begin position="221"/>
        <end position="243"/>
    </location>
</feature>
<reference evidence="7 8" key="1">
    <citation type="journal article" date="2013" name="BMC Genomics">
        <title>The miniature genome of a carnivorous plant Genlisea aurea contains a low number of genes and short non-coding sequences.</title>
        <authorList>
            <person name="Leushkin E.V."/>
            <person name="Sutormin R.A."/>
            <person name="Nabieva E.R."/>
            <person name="Penin A.A."/>
            <person name="Kondrashov A.S."/>
            <person name="Logacheva M.D."/>
        </authorList>
    </citation>
    <scope>NUCLEOTIDE SEQUENCE [LARGE SCALE GENOMIC DNA]</scope>
</reference>
<evidence type="ECO:0000256" key="2">
    <source>
        <dbReference type="ARBA" id="ARBA00022771"/>
    </source>
</evidence>
<dbReference type="InterPro" id="IPR001841">
    <property type="entry name" value="Znf_RING"/>
</dbReference>
<evidence type="ECO:0000256" key="5">
    <source>
        <dbReference type="SAM" id="MobiDB-lite"/>
    </source>
</evidence>
<dbReference type="GO" id="GO:0043067">
    <property type="term" value="P:regulation of programmed cell death"/>
    <property type="evidence" value="ECO:0007669"/>
    <property type="project" value="TreeGrafter"/>
</dbReference>
<evidence type="ECO:0000313" key="8">
    <source>
        <dbReference type="Proteomes" id="UP000015453"/>
    </source>
</evidence>
<dbReference type="Pfam" id="PF13920">
    <property type="entry name" value="zf-C3HC4_3"/>
    <property type="match status" value="1"/>
</dbReference>
<evidence type="ECO:0000313" key="7">
    <source>
        <dbReference type="EMBL" id="EPS65285.1"/>
    </source>
</evidence>
<name>S8CEJ9_9LAMI</name>
<dbReference type="PROSITE" id="PS50089">
    <property type="entry name" value="ZF_RING_2"/>
    <property type="match status" value="1"/>
</dbReference>
<dbReference type="GO" id="GO:0008270">
    <property type="term" value="F:zinc ion binding"/>
    <property type="evidence" value="ECO:0007669"/>
    <property type="project" value="UniProtKB-KW"/>
</dbReference>
<protein>
    <recommendedName>
        <fullName evidence="6">RING-type domain-containing protein</fullName>
    </recommendedName>
</protein>
<evidence type="ECO:0000256" key="1">
    <source>
        <dbReference type="ARBA" id="ARBA00022723"/>
    </source>
</evidence>
<feature type="domain" description="RING-type" evidence="6">
    <location>
        <begin position="253"/>
        <end position="291"/>
    </location>
</feature>
<dbReference type="InterPro" id="IPR013083">
    <property type="entry name" value="Znf_RING/FYVE/PHD"/>
</dbReference>
<dbReference type="GO" id="GO:0004842">
    <property type="term" value="F:ubiquitin-protein transferase activity"/>
    <property type="evidence" value="ECO:0007669"/>
    <property type="project" value="TreeGrafter"/>
</dbReference>
<evidence type="ECO:0000256" key="3">
    <source>
        <dbReference type="ARBA" id="ARBA00022833"/>
    </source>
</evidence>
<comment type="caution">
    <text evidence="7">The sequence shown here is derived from an EMBL/GenBank/DDBJ whole genome shotgun (WGS) entry which is preliminary data.</text>
</comment>
<evidence type="ECO:0000256" key="4">
    <source>
        <dbReference type="PROSITE-ProRule" id="PRU00175"/>
    </source>
</evidence>
<sequence length="304" mass="33804">MAVEARCFSFLPQQLVQEERGCVDQGIAWPNQIRFHGIPFAGALQENLNPAVHLDSVPAKADSALTCNVSAGQRKRSRESFQEFRAAFSHIPAGADAWQQIQRQSQSEMDAIIAQHTKKVRLGYEIKHKEQTRLIAAAMGHGLLKKLREKDDEIQRIGKLNLVLQERVKSLYVENQLLRDLAQSSEATANSLRTNLEQVLQQVADDRFSAGQGRPEILEDDAESVCDSSNQSPGDEETTSQKQSCSRLSDRRCRRCGEREASVLVLPCRHLCLCNICGSGSHQLKACPVCDCPMNATLYVNMAS</sequence>
<evidence type="ECO:0000259" key="6">
    <source>
        <dbReference type="PROSITE" id="PS50089"/>
    </source>
</evidence>
<keyword evidence="8" id="KW-1185">Reference proteome</keyword>
<dbReference type="EMBL" id="AUSU01004326">
    <property type="protein sequence ID" value="EPS65285.1"/>
    <property type="molecule type" value="Genomic_DNA"/>
</dbReference>
<dbReference type="Proteomes" id="UP000015453">
    <property type="component" value="Unassembled WGS sequence"/>
</dbReference>
<dbReference type="Gene3D" id="3.30.40.10">
    <property type="entry name" value="Zinc/RING finger domain, C3HC4 (zinc finger)"/>
    <property type="match status" value="1"/>
</dbReference>